<comment type="caution">
    <text evidence="2">The sequence shown here is derived from an EMBL/GenBank/DDBJ whole genome shotgun (WGS) entry which is preliminary data.</text>
</comment>
<proteinExistence type="predicted"/>
<sequence length="105" mass="11178">MVSYSLDLVTDTYGDRGCEVAVLGGDRGFKGDTRRRQVLCTAVLSGDRGFSVCSRRRNTLQERHSAETEASAGSVGTPTSMASWIRNARTNNAGMFSPGNDSGVA</sequence>
<evidence type="ECO:0000313" key="3">
    <source>
        <dbReference type="Proteomes" id="UP001341840"/>
    </source>
</evidence>
<name>A0ABU6SN25_9FABA</name>
<protein>
    <submittedName>
        <fullName evidence="2">Uncharacterized protein</fullName>
    </submittedName>
</protein>
<evidence type="ECO:0000256" key="1">
    <source>
        <dbReference type="SAM" id="MobiDB-lite"/>
    </source>
</evidence>
<organism evidence="2 3">
    <name type="scientific">Stylosanthes scabra</name>
    <dbReference type="NCBI Taxonomy" id="79078"/>
    <lineage>
        <taxon>Eukaryota</taxon>
        <taxon>Viridiplantae</taxon>
        <taxon>Streptophyta</taxon>
        <taxon>Embryophyta</taxon>
        <taxon>Tracheophyta</taxon>
        <taxon>Spermatophyta</taxon>
        <taxon>Magnoliopsida</taxon>
        <taxon>eudicotyledons</taxon>
        <taxon>Gunneridae</taxon>
        <taxon>Pentapetalae</taxon>
        <taxon>rosids</taxon>
        <taxon>fabids</taxon>
        <taxon>Fabales</taxon>
        <taxon>Fabaceae</taxon>
        <taxon>Papilionoideae</taxon>
        <taxon>50 kb inversion clade</taxon>
        <taxon>dalbergioids sensu lato</taxon>
        <taxon>Dalbergieae</taxon>
        <taxon>Pterocarpus clade</taxon>
        <taxon>Stylosanthes</taxon>
    </lineage>
</organism>
<dbReference type="Proteomes" id="UP001341840">
    <property type="component" value="Unassembled WGS sequence"/>
</dbReference>
<feature type="region of interest" description="Disordered" evidence="1">
    <location>
        <begin position="61"/>
        <end position="105"/>
    </location>
</feature>
<gene>
    <name evidence="2" type="ORF">PIB30_064143</name>
</gene>
<feature type="compositionally biased region" description="Polar residues" evidence="1">
    <location>
        <begin position="74"/>
        <end position="94"/>
    </location>
</feature>
<reference evidence="2 3" key="1">
    <citation type="journal article" date="2023" name="Plants (Basel)">
        <title>Bridging the Gap: Combining Genomics and Transcriptomics Approaches to Understand Stylosanthes scabra, an Orphan Legume from the Brazilian Caatinga.</title>
        <authorList>
            <person name="Ferreira-Neto J.R.C."/>
            <person name="da Silva M.D."/>
            <person name="Binneck E."/>
            <person name="de Melo N.F."/>
            <person name="da Silva R.H."/>
            <person name="de Melo A.L.T.M."/>
            <person name="Pandolfi V."/>
            <person name="Bustamante F.O."/>
            <person name="Brasileiro-Vidal A.C."/>
            <person name="Benko-Iseppon A.M."/>
        </authorList>
    </citation>
    <scope>NUCLEOTIDE SEQUENCE [LARGE SCALE GENOMIC DNA]</scope>
    <source>
        <tissue evidence="2">Leaves</tissue>
    </source>
</reference>
<dbReference type="EMBL" id="JASCZI010061036">
    <property type="protein sequence ID" value="MED6137343.1"/>
    <property type="molecule type" value="Genomic_DNA"/>
</dbReference>
<accession>A0ABU6SN25</accession>
<feature type="non-terminal residue" evidence="2">
    <location>
        <position position="105"/>
    </location>
</feature>
<keyword evidence="3" id="KW-1185">Reference proteome</keyword>
<evidence type="ECO:0000313" key="2">
    <source>
        <dbReference type="EMBL" id="MED6137343.1"/>
    </source>
</evidence>